<evidence type="ECO:0000313" key="3">
    <source>
        <dbReference type="EMBL" id="UKK02412.2"/>
    </source>
</evidence>
<evidence type="ECO:0000256" key="2">
    <source>
        <dbReference type="SAM" id="SignalP"/>
    </source>
</evidence>
<protein>
    <submittedName>
        <fullName evidence="3">Uncharacterized protein</fullName>
    </submittedName>
</protein>
<reference evidence="3" key="1">
    <citation type="submission" date="2022-07" db="EMBL/GenBank/DDBJ databases">
        <title>Evaluation of T. orientalis genome assembly methods using nanopore sequencing and analysis of variation between genomes.</title>
        <authorList>
            <person name="Yam J."/>
            <person name="Micallef M.L."/>
            <person name="Liu M."/>
            <person name="Djordjevic S.P."/>
            <person name="Bogema D.R."/>
            <person name="Jenkins C."/>
        </authorList>
    </citation>
    <scope>NUCLEOTIDE SEQUENCE</scope>
    <source>
        <strain evidence="3">Goon Nure</strain>
    </source>
</reference>
<evidence type="ECO:0000256" key="1">
    <source>
        <dbReference type="SAM" id="MobiDB-lite"/>
    </source>
</evidence>
<feature type="compositionally biased region" description="Polar residues" evidence="1">
    <location>
        <begin position="30"/>
        <end position="52"/>
    </location>
</feature>
<dbReference type="InterPro" id="IPR007480">
    <property type="entry name" value="DUF529"/>
</dbReference>
<feature type="compositionally biased region" description="Basic residues" evidence="1">
    <location>
        <begin position="58"/>
        <end position="67"/>
    </location>
</feature>
<feature type="signal peptide" evidence="2">
    <location>
        <begin position="1"/>
        <end position="26"/>
    </location>
</feature>
<dbReference type="AlphaFoldDB" id="A0A976MEU9"/>
<name>A0A976MEU9_THEOR</name>
<sequence length="654" mass="75610">MNLVSCFKGLALVLLWKLDLFTFVESSSSRVPSTEQNPRLLSAYNDNNSNSRYYPGRYGHRSHRRPRYHDANRGKLPPGPPPHLSRYRSWPRKYSGHGYRGQGPTHFGPGYSSHHTTYDYDSDGGYLIHLDISNEFSTNRYTVTYENNLVVFRARSPCLFTQVKHGNELLWRYKGQGYPNKVTLSKINGRPKVEVHFPETPRRSAGKYRPPGFIYTSPDHVPSQQPNTVSLNVPHLKPTQPIPAQDVMEFELFTVGDRLLFRPKIYTGTGLGRPALISVNVDRFETNDQVIYSYDSDTKIHTLRAREPYLINEITQRGQTIWKARDNKYGDRIILFYEEDGTPRSRILYPDWAMLGLPPPFLYPGQVHTYKPAKPEQQPHEMSPPSDYVDTQGKRISESKAGYSPSDRSEHHEDPILSDHMPSTIETSFSAPSKPTSSSSEYKPFELDINKRVKTEQYEYTYDILTKTMTYVPKSPYRFSAIWYGVNVLWSTLNPTGYAYKVTLTGYEHEGMFYICVYLDDHVKRFYKSASVPWTELDNLKPNALTLNVLSNFETFYYTVEIAGKYKTFIPKEGFKFYKVTACEYEIWETINSKEYAYKVVNEDDKRVTIYMDNEKLINFVRGHRGCKGCKGFSYGLLTCGIYNCTGTRWKEAK</sequence>
<feature type="compositionally biased region" description="Basic and acidic residues" evidence="1">
    <location>
        <begin position="407"/>
        <end position="417"/>
    </location>
</feature>
<dbReference type="EMBL" id="CP056072">
    <property type="protein sequence ID" value="UKK02412.2"/>
    <property type="molecule type" value="Genomic_DNA"/>
</dbReference>
<accession>A0A976MEU9</accession>
<feature type="region of interest" description="Disordered" evidence="1">
    <location>
        <begin position="368"/>
        <end position="422"/>
    </location>
</feature>
<proteinExistence type="predicted"/>
<keyword evidence="2" id="KW-0732">Signal</keyword>
<dbReference type="Proteomes" id="UP000244811">
    <property type="component" value="Chromosome 4"/>
</dbReference>
<dbReference type="Pfam" id="PF04385">
    <property type="entry name" value="FAINT"/>
    <property type="match status" value="3"/>
</dbReference>
<evidence type="ECO:0000313" key="4">
    <source>
        <dbReference type="Proteomes" id="UP000244811"/>
    </source>
</evidence>
<feature type="region of interest" description="Disordered" evidence="1">
    <location>
        <begin position="30"/>
        <end position="87"/>
    </location>
</feature>
<feature type="chain" id="PRO_5037859945" evidence="2">
    <location>
        <begin position="27"/>
        <end position="654"/>
    </location>
</feature>
<organism evidence="3 4">
    <name type="scientific">Theileria orientalis</name>
    <dbReference type="NCBI Taxonomy" id="68886"/>
    <lineage>
        <taxon>Eukaryota</taxon>
        <taxon>Sar</taxon>
        <taxon>Alveolata</taxon>
        <taxon>Apicomplexa</taxon>
        <taxon>Aconoidasida</taxon>
        <taxon>Piroplasmida</taxon>
        <taxon>Theileriidae</taxon>
        <taxon>Theileria</taxon>
    </lineage>
</organism>
<gene>
    <name evidence="3" type="ORF">MACK_002504</name>
</gene>